<dbReference type="RefSeq" id="WP_166855716.1">
    <property type="nucleotide sequence ID" value="NZ_CP063989.1"/>
</dbReference>
<name>A0A7T0PXX5_9ACTO</name>
<feature type="transmembrane region" description="Helical" evidence="2">
    <location>
        <begin position="132"/>
        <end position="153"/>
    </location>
</feature>
<evidence type="ECO:0000313" key="3">
    <source>
        <dbReference type="EMBL" id="QPL06055.1"/>
    </source>
</evidence>
<evidence type="ECO:0000313" key="4">
    <source>
        <dbReference type="Proteomes" id="UP000594637"/>
    </source>
</evidence>
<keyword evidence="2" id="KW-0812">Transmembrane</keyword>
<sequence>MQNPPVPEPSSPYPAGGYDAYPSAPAAGAPAQPYAPSAPAAGAPPQSYAPSAPAAGAPAQPYAPAAYGQPTPPPYASAQSQGAGFFKALFDFSFSNFITLSFAKFVYIAFIALSVLFWLFIVISGFSQDVTVGFIALLFGWIPAFIYIILIRLSLEVSVALIRTAQNTSELVSQGK</sequence>
<organism evidence="3 4">
    <name type="scientific">Actinomyces respiraculi</name>
    <dbReference type="NCBI Taxonomy" id="2744574"/>
    <lineage>
        <taxon>Bacteria</taxon>
        <taxon>Bacillati</taxon>
        <taxon>Actinomycetota</taxon>
        <taxon>Actinomycetes</taxon>
        <taxon>Actinomycetales</taxon>
        <taxon>Actinomycetaceae</taxon>
        <taxon>Actinomyces</taxon>
    </lineage>
</organism>
<feature type="transmembrane region" description="Helical" evidence="2">
    <location>
        <begin position="105"/>
        <end position="126"/>
    </location>
</feature>
<keyword evidence="2" id="KW-1133">Transmembrane helix</keyword>
<evidence type="ECO:0000256" key="2">
    <source>
        <dbReference type="SAM" id="Phobius"/>
    </source>
</evidence>
<dbReference type="AlphaFoldDB" id="A0A7T0PXX5"/>
<dbReference type="KEGG" id="arep:ID810_03715"/>
<protein>
    <submittedName>
        <fullName evidence="3">DUF4282 domain-containing protein</fullName>
    </submittedName>
</protein>
<evidence type="ECO:0000256" key="1">
    <source>
        <dbReference type="SAM" id="MobiDB-lite"/>
    </source>
</evidence>
<proteinExistence type="predicted"/>
<keyword evidence="4" id="KW-1185">Reference proteome</keyword>
<dbReference type="Proteomes" id="UP000594637">
    <property type="component" value="Chromosome"/>
</dbReference>
<dbReference type="EMBL" id="CP063989">
    <property type="protein sequence ID" value="QPL06055.1"/>
    <property type="molecule type" value="Genomic_DNA"/>
</dbReference>
<keyword evidence="2" id="KW-0472">Membrane</keyword>
<dbReference type="Pfam" id="PF14110">
    <property type="entry name" value="DUF4282"/>
    <property type="match status" value="1"/>
</dbReference>
<feature type="region of interest" description="Disordered" evidence="1">
    <location>
        <begin position="27"/>
        <end position="55"/>
    </location>
</feature>
<gene>
    <name evidence="3" type="ORF">ID810_03715</name>
</gene>
<reference evidence="3 4" key="1">
    <citation type="submission" date="2020-11" db="EMBL/GenBank/DDBJ databases">
        <title>Actinomyces sp. ZJ750.</title>
        <authorList>
            <person name="Zhou J."/>
        </authorList>
    </citation>
    <scope>NUCLEOTIDE SEQUENCE [LARGE SCALE GENOMIC DNA]</scope>
    <source>
        <strain evidence="3 4">ZJ750</strain>
    </source>
</reference>
<dbReference type="InterPro" id="IPR025557">
    <property type="entry name" value="DUF4282"/>
</dbReference>
<accession>A0A7T0PXX5</accession>